<comment type="caution">
    <text evidence="1">The sequence shown here is derived from an EMBL/GenBank/DDBJ whole genome shotgun (WGS) entry which is preliminary data.</text>
</comment>
<accession>X1KPW1</accession>
<name>X1KPW1_9ZZZZ</name>
<sequence length="67" mass="7955">RTWEVKVTKYKRQTRITIPGELSRLAGLQRYEFVEMSLDSKGKIIMEAFDARGHRKIEGRIDRVEFN</sequence>
<feature type="non-terminal residue" evidence="1">
    <location>
        <position position="1"/>
    </location>
</feature>
<gene>
    <name evidence="1" type="ORF">S03H2_63334</name>
</gene>
<reference evidence="1" key="1">
    <citation type="journal article" date="2014" name="Front. Microbiol.">
        <title>High frequency of phylogenetically diverse reductive dehalogenase-homologous genes in deep subseafloor sedimentary metagenomes.</title>
        <authorList>
            <person name="Kawai M."/>
            <person name="Futagami T."/>
            <person name="Toyoda A."/>
            <person name="Takaki Y."/>
            <person name="Nishi S."/>
            <person name="Hori S."/>
            <person name="Arai W."/>
            <person name="Tsubouchi T."/>
            <person name="Morono Y."/>
            <person name="Uchiyama I."/>
            <person name="Ito T."/>
            <person name="Fujiyama A."/>
            <person name="Inagaki F."/>
            <person name="Takami H."/>
        </authorList>
    </citation>
    <scope>NUCLEOTIDE SEQUENCE</scope>
    <source>
        <strain evidence="1">Expedition CK06-06</strain>
    </source>
</reference>
<dbReference type="EMBL" id="BARU01041025">
    <property type="protein sequence ID" value="GAH84038.1"/>
    <property type="molecule type" value="Genomic_DNA"/>
</dbReference>
<protein>
    <recommendedName>
        <fullName evidence="2">SpoVT-AbrB domain-containing protein</fullName>
    </recommendedName>
</protein>
<proteinExistence type="predicted"/>
<evidence type="ECO:0008006" key="2">
    <source>
        <dbReference type="Google" id="ProtNLM"/>
    </source>
</evidence>
<dbReference type="AlphaFoldDB" id="X1KPW1"/>
<evidence type="ECO:0000313" key="1">
    <source>
        <dbReference type="EMBL" id="GAH84038.1"/>
    </source>
</evidence>
<dbReference type="SUPFAM" id="SSF89447">
    <property type="entry name" value="AbrB/MazE/MraZ-like"/>
    <property type="match status" value="1"/>
</dbReference>
<organism evidence="1">
    <name type="scientific">marine sediment metagenome</name>
    <dbReference type="NCBI Taxonomy" id="412755"/>
    <lineage>
        <taxon>unclassified sequences</taxon>
        <taxon>metagenomes</taxon>
        <taxon>ecological metagenomes</taxon>
    </lineage>
</organism>
<dbReference type="InterPro" id="IPR037914">
    <property type="entry name" value="SpoVT-AbrB_sf"/>
</dbReference>